<gene>
    <name evidence="2" type="primary">IL-3A_049L</name>
    <name evidence="2" type="ORF">PBCVIL3A_049L</name>
</gene>
<evidence type="ECO:0000256" key="1">
    <source>
        <dbReference type="SAM" id="Phobius"/>
    </source>
</evidence>
<protein>
    <recommendedName>
        <fullName evidence="4">Histidine phosphatase family protein</fullName>
    </recommendedName>
</protein>
<keyword evidence="1" id="KW-1133">Transmembrane helix</keyword>
<dbReference type="EMBL" id="JX997169">
    <property type="protein sequence ID" value="AGE53747.1"/>
    <property type="molecule type" value="Genomic_DNA"/>
</dbReference>
<keyword evidence="1" id="KW-0812">Transmembrane</keyword>
<sequence>MHTSLLIAAVLAVVIIVIITIIVSKNNGKALRGKTIVFVRHGEKPYLGLGQLDCKGLNRSLALPDVLVSKYGIPTKIYAPDPTVKKEDKGEKYYYIRPLATIEPTAIALGMPVDIKYGVTQVQEISDDLYVSKDKTIFVAWEHVQLVKIVRALIEKYGASPINVPEWRENDFDSIYVINIHDDKVTFYHEHQGLDNRSSSCTR</sequence>
<proteinExistence type="predicted"/>
<dbReference type="Proteomes" id="UP000247091">
    <property type="component" value="Segment"/>
</dbReference>
<accession>M1HPF3</accession>
<organism evidence="2 3">
    <name type="scientific">Paramecium bursaria Chlorella virus IL3A</name>
    <name type="common">PBCV-IL3A</name>
    <dbReference type="NCBI Taxonomy" id="46019"/>
    <lineage>
        <taxon>Viruses</taxon>
        <taxon>Varidnaviria</taxon>
        <taxon>Bamfordvirae</taxon>
        <taxon>Nucleocytoviricota</taxon>
        <taxon>Megaviricetes</taxon>
        <taxon>Algavirales</taxon>
        <taxon>Phycodnaviridae</taxon>
        <taxon>Chlorovirus</taxon>
        <taxon>Chlorovirus illinoense</taxon>
    </lineage>
</organism>
<evidence type="ECO:0008006" key="4">
    <source>
        <dbReference type="Google" id="ProtNLM"/>
    </source>
</evidence>
<reference evidence="2 3" key="1">
    <citation type="submission" date="2012-10" db="EMBL/GenBank/DDBJ databases">
        <title>Towards defining the chloroviruses: a genomic journey through a genus of large DNA viruses.</title>
        <authorList>
            <person name="Jeanniard A."/>
            <person name="Dunigan D.D."/>
            <person name="Gurnon J.R."/>
            <person name="Agarkova I."/>
            <person name="Kang M."/>
            <person name="Vitek J."/>
            <person name="Duncan G."/>
            <person name="McClung O.W."/>
            <person name="Larsen M."/>
            <person name="Claverie J.-M."/>
            <person name="Van Etten J.L."/>
            <person name="Blanc G."/>
        </authorList>
    </citation>
    <scope>NUCLEOTIDE SEQUENCE [LARGE SCALE GENOMIC DNA]</scope>
</reference>
<name>M1HPF3_PBCVI</name>
<evidence type="ECO:0000313" key="2">
    <source>
        <dbReference type="EMBL" id="AGE53747.1"/>
    </source>
</evidence>
<keyword evidence="1" id="KW-0472">Membrane</keyword>
<organismHost>
    <name type="scientific">Chlorella</name>
    <dbReference type="NCBI Taxonomy" id="3071"/>
</organismHost>
<evidence type="ECO:0000313" key="3">
    <source>
        <dbReference type="Proteomes" id="UP000247091"/>
    </source>
</evidence>
<feature type="transmembrane region" description="Helical" evidence="1">
    <location>
        <begin position="6"/>
        <end position="24"/>
    </location>
</feature>